<evidence type="ECO:0000256" key="7">
    <source>
        <dbReference type="ARBA" id="ARBA00023136"/>
    </source>
</evidence>
<feature type="transmembrane region" description="Helical" evidence="8">
    <location>
        <begin position="364"/>
        <end position="387"/>
    </location>
</feature>
<keyword evidence="5 8" id="KW-0812">Transmembrane</keyword>
<feature type="transmembrane region" description="Helical" evidence="8">
    <location>
        <begin position="491"/>
        <end position="511"/>
    </location>
</feature>
<evidence type="ECO:0000256" key="4">
    <source>
        <dbReference type="ARBA" id="ARBA00022475"/>
    </source>
</evidence>
<dbReference type="InterPro" id="IPR018093">
    <property type="entry name" value="BCCT_CS"/>
</dbReference>
<dbReference type="InterPro" id="IPR000060">
    <property type="entry name" value="BCCT_transptr"/>
</dbReference>
<dbReference type="Proteomes" id="UP001059672">
    <property type="component" value="Chromosome"/>
</dbReference>
<dbReference type="NCBIfam" id="TIGR00842">
    <property type="entry name" value="bcct"/>
    <property type="match status" value="1"/>
</dbReference>
<evidence type="ECO:0000256" key="1">
    <source>
        <dbReference type="ARBA" id="ARBA00004651"/>
    </source>
</evidence>
<proteinExistence type="inferred from homology"/>
<dbReference type="Pfam" id="PF02028">
    <property type="entry name" value="BCCT"/>
    <property type="match status" value="1"/>
</dbReference>
<feature type="transmembrane region" description="Helical" evidence="8">
    <location>
        <begin position="245"/>
        <end position="267"/>
    </location>
</feature>
<feature type="transmembrane region" description="Helical" evidence="8">
    <location>
        <begin position="274"/>
        <end position="293"/>
    </location>
</feature>
<feature type="transmembrane region" description="Helical" evidence="8">
    <location>
        <begin position="162"/>
        <end position="180"/>
    </location>
</feature>
<sequence>MNVKVADVPLDAPVAAVLSTGLETNRSMQIVSMLIVLSVSIPLILFPEQGSAVINDLFKWTTHTFDFAYLGVCLISLIFSVALAFSRYGDIKLSADKTAAPDFSKFAWTSMVFLSGIASGLMLWAGTEWGYHYAWTPFGLEAKTTEMYAVGQAYGMFHWGPSAWAVFCIPSIAISYIYYVRKKHIYKISEACRGALGDLVDGPVGTFIDYLVIFGVLGAAATSLGLGTPMIGGALASVLGINASVYLDAAIILVCTAVFTVSSGLGLSKGIKRLSTFATVITLAIVVYVLVVGPTKFILALGMDSVGYAVENYMRMSTWTDSVNQSGFPQAWTVFYWAWWIAYAPFVGLFTARISRGRTIREVVLGMLCWGTFGCAIVYIVLGGYGINLQITETLAVSELVNTQGVAPAIIEIFKTLPLSGLVLLAVALSGIVMLATTFDSAAYVMACASTKQLGEGQEPERANRLFWCFAIAIVPLVFLFLGGLKTMQTASVITALPLLVVISLMMYTTIKYIKEDHA</sequence>
<evidence type="ECO:0000256" key="6">
    <source>
        <dbReference type="ARBA" id="ARBA00022989"/>
    </source>
</evidence>
<feature type="transmembrane region" description="Helical" evidence="8">
    <location>
        <begin position="106"/>
        <end position="125"/>
    </location>
</feature>
<evidence type="ECO:0000313" key="9">
    <source>
        <dbReference type="EMBL" id="UTW09057.1"/>
    </source>
</evidence>
<feature type="transmembrane region" description="Helical" evidence="8">
    <location>
        <begin position="466"/>
        <end position="485"/>
    </location>
</feature>
<feature type="transmembrane region" description="Helical" evidence="8">
    <location>
        <begin position="210"/>
        <end position="239"/>
    </location>
</feature>
<dbReference type="RefSeq" id="WP_255839730.1">
    <property type="nucleotide sequence ID" value="NZ_CP073346.1"/>
</dbReference>
<keyword evidence="7 8" id="KW-0472">Membrane</keyword>
<keyword evidence="6 8" id="KW-1133">Transmembrane helix</keyword>
<feature type="transmembrane region" description="Helical" evidence="8">
    <location>
        <begin position="30"/>
        <end position="47"/>
    </location>
</feature>
<dbReference type="PANTHER" id="PTHR30047:SF7">
    <property type="entry name" value="HIGH-AFFINITY CHOLINE TRANSPORT PROTEIN"/>
    <property type="match status" value="1"/>
</dbReference>
<evidence type="ECO:0000313" key="10">
    <source>
        <dbReference type="Proteomes" id="UP001059672"/>
    </source>
</evidence>
<keyword evidence="10" id="KW-1185">Reference proteome</keyword>
<evidence type="ECO:0000256" key="8">
    <source>
        <dbReference type="SAM" id="Phobius"/>
    </source>
</evidence>
<feature type="transmembrane region" description="Helical" evidence="8">
    <location>
        <begin position="334"/>
        <end position="352"/>
    </location>
</feature>
<feature type="transmembrane region" description="Helical" evidence="8">
    <location>
        <begin position="67"/>
        <end position="85"/>
    </location>
</feature>
<reference evidence="9" key="1">
    <citation type="submission" date="2021-04" db="EMBL/GenBank/DDBJ databases">
        <title>Oceanospirillales bacteria with DddD are important DMSP degraders in coastal seawater.</title>
        <authorList>
            <person name="Liu J."/>
        </authorList>
    </citation>
    <scope>NUCLEOTIDE SEQUENCE</scope>
    <source>
        <strain evidence="9">D13-4</strain>
    </source>
</reference>
<evidence type="ECO:0000256" key="3">
    <source>
        <dbReference type="ARBA" id="ARBA00022448"/>
    </source>
</evidence>
<keyword evidence="4" id="KW-1003">Cell membrane</keyword>
<comment type="subcellular location">
    <subcellularLocation>
        <location evidence="1">Cell membrane</location>
        <topology evidence="1">Multi-pass membrane protein</topology>
    </subcellularLocation>
</comment>
<accession>A0ABY5H9N9</accession>
<dbReference type="EMBL" id="CP073346">
    <property type="protein sequence ID" value="UTW09057.1"/>
    <property type="molecule type" value="Genomic_DNA"/>
</dbReference>
<feature type="transmembrane region" description="Helical" evidence="8">
    <location>
        <begin position="422"/>
        <end position="445"/>
    </location>
</feature>
<dbReference type="PROSITE" id="PS01303">
    <property type="entry name" value="BCCT"/>
    <property type="match status" value="1"/>
</dbReference>
<evidence type="ECO:0000256" key="2">
    <source>
        <dbReference type="ARBA" id="ARBA00005658"/>
    </source>
</evidence>
<keyword evidence="3" id="KW-0813">Transport</keyword>
<protein>
    <submittedName>
        <fullName evidence="9">BCCT family transporter</fullName>
    </submittedName>
</protein>
<evidence type="ECO:0000256" key="5">
    <source>
        <dbReference type="ARBA" id="ARBA00022692"/>
    </source>
</evidence>
<comment type="similarity">
    <text evidence="2">Belongs to the BCCT transporter (TC 2.A.15) family.</text>
</comment>
<organism evidence="9 10">
    <name type="scientific">Pseudomonas benzenivorans</name>
    <dbReference type="NCBI Taxonomy" id="556533"/>
    <lineage>
        <taxon>Bacteria</taxon>
        <taxon>Pseudomonadati</taxon>
        <taxon>Pseudomonadota</taxon>
        <taxon>Gammaproteobacteria</taxon>
        <taxon>Pseudomonadales</taxon>
        <taxon>Pseudomonadaceae</taxon>
        <taxon>Pseudomonas</taxon>
    </lineage>
</organism>
<dbReference type="PANTHER" id="PTHR30047">
    <property type="entry name" value="HIGH-AFFINITY CHOLINE TRANSPORT PROTEIN-RELATED"/>
    <property type="match status" value="1"/>
</dbReference>
<name>A0ABY5H9N9_9PSED</name>
<gene>
    <name evidence="9" type="ORF">KDW96_07050</name>
</gene>